<dbReference type="EMBL" id="BQKI01000026">
    <property type="protein sequence ID" value="GJN12834.1"/>
    <property type="molecule type" value="Genomic_DNA"/>
</dbReference>
<keyword evidence="3" id="KW-1185">Reference proteome</keyword>
<name>A0AAV5DQ98_ELECO</name>
<reference evidence="2" key="2">
    <citation type="submission" date="2021-12" db="EMBL/GenBank/DDBJ databases">
        <title>Resequencing data analysis of finger millet.</title>
        <authorList>
            <person name="Hatakeyama M."/>
            <person name="Aluri S."/>
            <person name="Balachadran M.T."/>
            <person name="Sivarajan S.R."/>
            <person name="Poveda L."/>
            <person name="Shimizu-Inatsugi R."/>
            <person name="Schlapbach R."/>
            <person name="Sreeman S.M."/>
            <person name="Shimizu K.K."/>
        </authorList>
    </citation>
    <scope>NUCLEOTIDE SEQUENCE</scope>
</reference>
<comment type="caution">
    <text evidence="2">The sequence shown here is derived from an EMBL/GenBank/DDBJ whole genome shotgun (WGS) entry which is preliminary data.</text>
</comment>
<reference evidence="2" key="1">
    <citation type="journal article" date="2018" name="DNA Res.">
        <title>Multiple hybrid de novo genome assembly of finger millet, an orphan allotetraploid crop.</title>
        <authorList>
            <person name="Hatakeyama M."/>
            <person name="Aluri S."/>
            <person name="Balachadran M.T."/>
            <person name="Sivarajan S.R."/>
            <person name="Patrignani A."/>
            <person name="Gruter S."/>
            <person name="Poveda L."/>
            <person name="Shimizu-Inatsugi R."/>
            <person name="Baeten J."/>
            <person name="Francoijs K.J."/>
            <person name="Nataraja K.N."/>
            <person name="Reddy Y.A.N."/>
            <person name="Phadnis S."/>
            <person name="Ravikumar R.L."/>
            <person name="Schlapbach R."/>
            <person name="Sreeman S.M."/>
            <person name="Shimizu K.K."/>
        </authorList>
    </citation>
    <scope>NUCLEOTIDE SEQUENCE</scope>
</reference>
<dbReference type="AlphaFoldDB" id="A0AAV5DQ98"/>
<dbReference type="Proteomes" id="UP001054889">
    <property type="component" value="Unassembled WGS sequence"/>
</dbReference>
<evidence type="ECO:0000313" key="3">
    <source>
        <dbReference type="Proteomes" id="UP001054889"/>
    </source>
</evidence>
<organism evidence="2 3">
    <name type="scientific">Eleusine coracana subsp. coracana</name>
    <dbReference type="NCBI Taxonomy" id="191504"/>
    <lineage>
        <taxon>Eukaryota</taxon>
        <taxon>Viridiplantae</taxon>
        <taxon>Streptophyta</taxon>
        <taxon>Embryophyta</taxon>
        <taxon>Tracheophyta</taxon>
        <taxon>Spermatophyta</taxon>
        <taxon>Magnoliopsida</taxon>
        <taxon>Liliopsida</taxon>
        <taxon>Poales</taxon>
        <taxon>Poaceae</taxon>
        <taxon>PACMAD clade</taxon>
        <taxon>Chloridoideae</taxon>
        <taxon>Cynodonteae</taxon>
        <taxon>Eleusininae</taxon>
        <taxon>Eleusine</taxon>
    </lineage>
</organism>
<feature type="compositionally biased region" description="Low complexity" evidence="1">
    <location>
        <begin position="1"/>
        <end position="19"/>
    </location>
</feature>
<proteinExistence type="predicted"/>
<feature type="region of interest" description="Disordered" evidence="1">
    <location>
        <begin position="1"/>
        <end position="39"/>
    </location>
</feature>
<evidence type="ECO:0000313" key="2">
    <source>
        <dbReference type="EMBL" id="GJN12834.1"/>
    </source>
</evidence>
<accession>A0AAV5DQ98</accession>
<sequence>MVVAAGSATTTARSAPAAACDGGSGQGGGVRGREGREEADCRTKGKLRWLIMYHKPTTTNYIISVAFMKNLTSFSAPTLDDYAPPVNADPAGR</sequence>
<evidence type="ECO:0000256" key="1">
    <source>
        <dbReference type="SAM" id="MobiDB-lite"/>
    </source>
</evidence>
<gene>
    <name evidence="2" type="primary">ga31148</name>
    <name evidence="2" type="ORF">PR202_ga31148</name>
</gene>
<protein>
    <submittedName>
        <fullName evidence="2">Uncharacterized protein</fullName>
    </submittedName>
</protein>